<keyword evidence="2" id="KW-1185">Reference proteome</keyword>
<dbReference type="Gene3D" id="3.40.50.150">
    <property type="entry name" value="Vaccinia Virus protein VP39"/>
    <property type="match status" value="1"/>
</dbReference>
<dbReference type="STRING" id="28181.BEN30_11835"/>
<dbReference type="Proteomes" id="UP000095347">
    <property type="component" value="Unassembled WGS sequence"/>
</dbReference>
<protein>
    <recommendedName>
        <fullName evidence="3">Methyltransferase type 11 domain-containing protein</fullName>
    </recommendedName>
</protein>
<dbReference type="AlphaFoldDB" id="A0A1E5Q6U4"/>
<dbReference type="RefSeq" id="WP_069958291.1">
    <property type="nucleotide sequence ID" value="NZ_MCGG01000030.1"/>
</dbReference>
<organism evidence="1 2">
    <name type="scientific">Magnetovibrio blakemorei</name>
    <dbReference type="NCBI Taxonomy" id="28181"/>
    <lineage>
        <taxon>Bacteria</taxon>
        <taxon>Pseudomonadati</taxon>
        <taxon>Pseudomonadota</taxon>
        <taxon>Alphaproteobacteria</taxon>
        <taxon>Rhodospirillales</taxon>
        <taxon>Magnetovibrionaceae</taxon>
        <taxon>Magnetovibrio</taxon>
    </lineage>
</organism>
<dbReference type="SUPFAM" id="SSF53335">
    <property type="entry name" value="S-adenosyl-L-methionine-dependent methyltransferases"/>
    <property type="match status" value="1"/>
</dbReference>
<dbReference type="OrthoDB" id="9796760at2"/>
<sequence>MRQGESTVLDHPATAIVDAHALIIDMAQGRRVLNVGAAGNASYYRDHGLDGWLHARLAQSAETLVGLDLDGDEVQAAVGLGFNIHVGNCENVDLNEIFDLIVLADVLEHVDSPTLALANMVRHLSPGGKIVLTTPNATFFGNVGNALLRRGPNVYWDHVNLYTPENIQALCDRHGWILLQTHLYSLADRRNASVRFKSAVIALVGRLFPRFHSAFLCVIAP</sequence>
<reference evidence="2" key="1">
    <citation type="submission" date="2016-07" db="EMBL/GenBank/DDBJ databases">
        <authorList>
            <person name="Florea S."/>
            <person name="Webb J.S."/>
            <person name="Jaromczyk J."/>
            <person name="Schardl C.L."/>
        </authorList>
    </citation>
    <scope>NUCLEOTIDE SEQUENCE [LARGE SCALE GENOMIC DNA]</scope>
    <source>
        <strain evidence="2">MV-1</strain>
    </source>
</reference>
<dbReference type="Pfam" id="PF13489">
    <property type="entry name" value="Methyltransf_23"/>
    <property type="match status" value="1"/>
</dbReference>
<proteinExistence type="predicted"/>
<evidence type="ECO:0008006" key="3">
    <source>
        <dbReference type="Google" id="ProtNLM"/>
    </source>
</evidence>
<dbReference type="InterPro" id="IPR029063">
    <property type="entry name" value="SAM-dependent_MTases_sf"/>
</dbReference>
<gene>
    <name evidence="1" type="ORF">BEN30_11835</name>
</gene>
<dbReference type="EMBL" id="MCGG01000030">
    <property type="protein sequence ID" value="OEJ66638.1"/>
    <property type="molecule type" value="Genomic_DNA"/>
</dbReference>
<evidence type="ECO:0000313" key="2">
    <source>
        <dbReference type="Proteomes" id="UP000095347"/>
    </source>
</evidence>
<evidence type="ECO:0000313" key="1">
    <source>
        <dbReference type="EMBL" id="OEJ66638.1"/>
    </source>
</evidence>
<comment type="caution">
    <text evidence="1">The sequence shown here is derived from an EMBL/GenBank/DDBJ whole genome shotgun (WGS) entry which is preliminary data.</text>
</comment>
<name>A0A1E5Q6U4_9PROT</name>
<accession>A0A1E5Q6U4</accession>